<dbReference type="EMBL" id="KV425890">
    <property type="protein sequence ID" value="KZW02027.1"/>
    <property type="molecule type" value="Genomic_DNA"/>
</dbReference>
<dbReference type="SUPFAM" id="SSF82199">
    <property type="entry name" value="SET domain"/>
    <property type="match status" value="1"/>
</dbReference>
<proteinExistence type="predicted"/>
<protein>
    <recommendedName>
        <fullName evidence="1">SET domain-containing protein</fullName>
    </recommendedName>
</protein>
<reference evidence="2 3" key="1">
    <citation type="journal article" date="2016" name="Mol. Biol. Evol.">
        <title>Comparative Genomics of Early-Diverging Mushroom-Forming Fungi Provides Insights into the Origins of Lignocellulose Decay Capabilities.</title>
        <authorList>
            <person name="Nagy L.G."/>
            <person name="Riley R."/>
            <person name="Tritt A."/>
            <person name="Adam C."/>
            <person name="Daum C."/>
            <person name="Floudas D."/>
            <person name="Sun H."/>
            <person name="Yadav J.S."/>
            <person name="Pangilinan J."/>
            <person name="Larsson K.H."/>
            <person name="Matsuura K."/>
            <person name="Barry K."/>
            <person name="Labutti K."/>
            <person name="Kuo R."/>
            <person name="Ohm R.A."/>
            <person name="Bhattacharya S.S."/>
            <person name="Shirouzu T."/>
            <person name="Yoshinaga Y."/>
            <person name="Martin F.M."/>
            <person name="Grigoriev I.V."/>
            <person name="Hibbett D.S."/>
        </authorList>
    </citation>
    <scope>NUCLEOTIDE SEQUENCE [LARGE SCALE GENOMIC DNA]</scope>
    <source>
        <strain evidence="2 3">HHB12029</strain>
    </source>
</reference>
<accession>A0A165PDS9</accession>
<evidence type="ECO:0000313" key="3">
    <source>
        <dbReference type="Proteomes" id="UP000077266"/>
    </source>
</evidence>
<evidence type="ECO:0000313" key="2">
    <source>
        <dbReference type="EMBL" id="KZW02027.1"/>
    </source>
</evidence>
<dbReference type="STRING" id="1314781.A0A165PDS9"/>
<dbReference type="InterPro" id="IPR001214">
    <property type="entry name" value="SET_dom"/>
</dbReference>
<dbReference type="Gene3D" id="2.170.270.10">
    <property type="entry name" value="SET domain"/>
    <property type="match status" value="1"/>
</dbReference>
<dbReference type="Proteomes" id="UP000077266">
    <property type="component" value="Unassembled WGS sequence"/>
</dbReference>
<sequence length="142" mass="15723">VQIRRISRQDHPAQGQHGLFAARKIAPNTHIMDYLGEIHSDEREDSDYDLGLVKLAAADFHSALADARDGFVGIGVDAARCGNEARFVNDYRGVADRPNAVFKDGRTAEGELRMSVWSGPRGVDKNEEILVSYGKGWWAARQ</sequence>
<dbReference type="OrthoDB" id="5792673at2759"/>
<feature type="non-terminal residue" evidence="2">
    <location>
        <position position="1"/>
    </location>
</feature>
<gene>
    <name evidence="2" type="ORF">EXIGLDRAFT_597976</name>
</gene>
<dbReference type="InterPro" id="IPR046341">
    <property type="entry name" value="SET_dom_sf"/>
</dbReference>
<name>A0A165PDS9_EXIGL</name>
<dbReference type="InParanoid" id="A0A165PDS9"/>
<organism evidence="2 3">
    <name type="scientific">Exidia glandulosa HHB12029</name>
    <dbReference type="NCBI Taxonomy" id="1314781"/>
    <lineage>
        <taxon>Eukaryota</taxon>
        <taxon>Fungi</taxon>
        <taxon>Dikarya</taxon>
        <taxon>Basidiomycota</taxon>
        <taxon>Agaricomycotina</taxon>
        <taxon>Agaricomycetes</taxon>
        <taxon>Auriculariales</taxon>
        <taxon>Exidiaceae</taxon>
        <taxon>Exidia</taxon>
    </lineage>
</organism>
<feature type="domain" description="SET" evidence="1">
    <location>
        <begin position="1"/>
        <end position="134"/>
    </location>
</feature>
<dbReference type="Pfam" id="PF00856">
    <property type="entry name" value="SET"/>
    <property type="match status" value="1"/>
</dbReference>
<keyword evidence="3" id="KW-1185">Reference proteome</keyword>
<dbReference type="PROSITE" id="PS50280">
    <property type="entry name" value="SET"/>
    <property type="match status" value="1"/>
</dbReference>
<evidence type="ECO:0000259" key="1">
    <source>
        <dbReference type="PROSITE" id="PS50280"/>
    </source>
</evidence>
<dbReference type="AlphaFoldDB" id="A0A165PDS9"/>
<feature type="non-terminal residue" evidence="2">
    <location>
        <position position="142"/>
    </location>
</feature>